<dbReference type="RefSeq" id="WP_188890346.1">
    <property type="nucleotide sequence ID" value="NZ_BMHY01000006.1"/>
</dbReference>
<dbReference type="Proteomes" id="UP000600247">
    <property type="component" value="Unassembled WGS sequence"/>
</dbReference>
<organism evidence="1 2">
    <name type="scientific">Paenibacillus radicis</name>
    <name type="common">ex Gao et al. 2016</name>
    <dbReference type="NCBI Taxonomy" id="1737354"/>
    <lineage>
        <taxon>Bacteria</taxon>
        <taxon>Bacillati</taxon>
        <taxon>Bacillota</taxon>
        <taxon>Bacilli</taxon>
        <taxon>Bacillales</taxon>
        <taxon>Paenibacillaceae</taxon>
        <taxon>Paenibacillus</taxon>
    </lineage>
</organism>
<keyword evidence="2" id="KW-1185">Reference proteome</keyword>
<proteinExistence type="predicted"/>
<sequence length="78" mass="9011">MTVADLIQVYEGKTELVSAEEKTYQWNNFVKDFNKDPRTKAIGNRMNVAAQLWKQVRDNPGSKQYSPDLLASYLDDKK</sequence>
<dbReference type="AlphaFoldDB" id="A0A917HCF1"/>
<evidence type="ECO:0000313" key="1">
    <source>
        <dbReference type="EMBL" id="GGG74572.1"/>
    </source>
</evidence>
<accession>A0A917HCF1</accession>
<evidence type="ECO:0000313" key="2">
    <source>
        <dbReference type="Proteomes" id="UP000600247"/>
    </source>
</evidence>
<gene>
    <name evidence="1" type="ORF">GCM10010918_33430</name>
</gene>
<protein>
    <submittedName>
        <fullName evidence="1">Uncharacterized protein</fullName>
    </submittedName>
</protein>
<name>A0A917HCF1_9BACL</name>
<dbReference type="EMBL" id="BMHY01000006">
    <property type="protein sequence ID" value="GGG74572.1"/>
    <property type="molecule type" value="Genomic_DNA"/>
</dbReference>
<reference evidence="1 2" key="1">
    <citation type="journal article" date="2014" name="Int. J. Syst. Evol. Microbiol.">
        <title>Complete genome sequence of Corynebacterium casei LMG S-19264T (=DSM 44701T), isolated from a smear-ripened cheese.</title>
        <authorList>
            <consortium name="US DOE Joint Genome Institute (JGI-PGF)"/>
            <person name="Walter F."/>
            <person name="Albersmeier A."/>
            <person name="Kalinowski J."/>
            <person name="Ruckert C."/>
        </authorList>
    </citation>
    <scope>NUCLEOTIDE SEQUENCE [LARGE SCALE GENOMIC DNA]</scope>
    <source>
        <strain evidence="1 2">CGMCC 1.15286</strain>
    </source>
</reference>
<comment type="caution">
    <text evidence="1">The sequence shown here is derived from an EMBL/GenBank/DDBJ whole genome shotgun (WGS) entry which is preliminary data.</text>
</comment>